<evidence type="ECO:0000313" key="5">
    <source>
        <dbReference type="Proteomes" id="UP000480854"/>
    </source>
</evidence>
<evidence type="ECO:0000256" key="1">
    <source>
        <dbReference type="ARBA" id="ARBA00022553"/>
    </source>
</evidence>
<dbReference type="PANTHER" id="PTHR44591:SF3">
    <property type="entry name" value="RESPONSE REGULATORY DOMAIN-CONTAINING PROTEIN"/>
    <property type="match status" value="1"/>
</dbReference>
<proteinExistence type="predicted"/>
<dbReference type="OrthoDB" id="7471842at2"/>
<protein>
    <submittedName>
        <fullName evidence="4">Response regulator</fullName>
    </submittedName>
</protein>
<sequence length="151" mass="15593">MPDTHSVLPWVRLAGCTMRILIVEDNALVAFDLEQQLLHAGHDVVGIAATASDAEAIAAAEGADVALMDVALADGSSGVDAAASLKRVHNIPSVFITATLPDTPEVRATGLGVLAKPFSEREVAGTLLAIEALLEGRFPSDAPARLVLFGS</sequence>
<dbReference type="Proteomes" id="UP000480854">
    <property type="component" value="Unassembled WGS sequence"/>
</dbReference>
<dbReference type="PANTHER" id="PTHR44591">
    <property type="entry name" value="STRESS RESPONSE REGULATOR PROTEIN 1"/>
    <property type="match status" value="1"/>
</dbReference>
<reference evidence="4 5" key="1">
    <citation type="submission" date="2018-07" db="EMBL/GenBank/DDBJ databases">
        <title>Genome sequence of Azospirillum sp. ATCC 49961.</title>
        <authorList>
            <person name="Sant'Anna F.H."/>
            <person name="Baldani J.I."/>
            <person name="Zilli J.E."/>
            <person name="Reis V.M."/>
            <person name="Hartmann A."/>
            <person name="Cruz L."/>
            <person name="de Souza E.M."/>
            <person name="de Oliveira Pedrosa F."/>
            <person name="Passaglia L.M.P."/>
        </authorList>
    </citation>
    <scope>NUCLEOTIDE SEQUENCE [LARGE SCALE GENOMIC DNA]</scope>
    <source>
        <strain evidence="4 5">ATCC 49961</strain>
    </source>
</reference>
<dbReference type="GO" id="GO:0000160">
    <property type="term" value="P:phosphorelay signal transduction system"/>
    <property type="evidence" value="ECO:0007669"/>
    <property type="project" value="InterPro"/>
</dbReference>
<dbReference type="InterPro" id="IPR050595">
    <property type="entry name" value="Bact_response_regulator"/>
</dbReference>
<comment type="caution">
    <text evidence="4">The sequence shown here is derived from an EMBL/GenBank/DDBJ whole genome shotgun (WGS) entry which is preliminary data.</text>
</comment>
<name>A0A9W7TWK8_9PROT</name>
<feature type="domain" description="Response regulatory" evidence="3">
    <location>
        <begin position="19"/>
        <end position="131"/>
    </location>
</feature>
<dbReference type="InterPro" id="IPR001789">
    <property type="entry name" value="Sig_transdc_resp-reg_receiver"/>
</dbReference>
<dbReference type="SMART" id="SM00448">
    <property type="entry name" value="REC"/>
    <property type="match status" value="1"/>
</dbReference>
<keyword evidence="1 2" id="KW-0597">Phosphoprotein</keyword>
<evidence type="ECO:0000259" key="3">
    <source>
        <dbReference type="PROSITE" id="PS50110"/>
    </source>
</evidence>
<dbReference type="EMBL" id="QOKW01000012">
    <property type="protein sequence ID" value="KAA0679501.1"/>
    <property type="molecule type" value="Genomic_DNA"/>
</dbReference>
<evidence type="ECO:0000313" key="4">
    <source>
        <dbReference type="EMBL" id="KAA0679501.1"/>
    </source>
</evidence>
<dbReference type="RefSeq" id="WP_149469952.1">
    <property type="nucleotide sequence ID" value="NZ_QOKW01000012.1"/>
</dbReference>
<dbReference type="Pfam" id="PF00072">
    <property type="entry name" value="Response_reg"/>
    <property type="match status" value="1"/>
</dbReference>
<accession>A0A9W7TWK8</accession>
<organism evidence="4 5">
    <name type="scientific">Roseomonas genomospecies 6</name>
    <dbReference type="NCBI Taxonomy" id="214106"/>
    <lineage>
        <taxon>Bacteria</taxon>
        <taxon>Pseudomonadati</taxon>
        <taxon>Pseudomonadota</taxon>
        <taxon>Alphaproteobacteria</taxon>
        <taxon>Acetobacterales</taxon>
        <taxon>Roseomonadaceae</taxon>
        <taxon>Roseomonas</taxon>
    </lineage>
</organism>
<dbReference type="PROSITE" id="PS50110">
    <property type="entry name" value="RESPONSE_REGULATORY"/>
    <property type="match status" value="1"/>
</dbReference>
<dbReference type="AlphaFoldDB" id="A0A9W7TWK8"/>
<dbReference type="SUPFAM" id="SSF52172">
    <property type="entry name" value="CheY-like"/>
    <property type="match status" value="1"/>
</dbReference>
<keyword evidence="5" id="KW-1185">Reference proteome</keyword>
<dbReference type="Gene3D" id="3.40.50.2300">
    <property type="match status" value="1"/>
</dbReference>
<evidence type="ECO:0000256" key="2">
    <source>
        <dbReference type="PROSITE-ProRule" id="PRU00169"/>
    </source>
</evidence>
<gene>
    <name evidence="4" type="ORF">DS843_16315</name>
</gene>
<feature type="modified residue" description="4-aspartylphosphate" evidence="2">
    <location>
        <position position="69"/>
    </location>
</feature>
<dbReference type="InterPro" id="IPR011006">
    <property type="entry name" value="CheY-like_superfamily"/>
</dbReference>